<keyword evidence="2" id="KW-1133">Transmembrane helix</keyword>
<feature type="transmembrane region" description="Helical" evidence="2">
    <location>
        <begin position="54"/>
        <end position="79"/>
    </location>
</feature>
<keyword evidence="4" id="KW-1185">Reference proteome</keyword>
<dbReference type="Proteomes" id="UP000007148">
    <property type="component" value="Unassembled WGS sequence"/>
</dbReference>
<dbReference type="InParanoid" id="G4U2Y9"/>
<keyword evidence="2" id="KW-0472">Membrane</keyword>
<dbReference type="AlphaFoldDB" id="G4U2Y9"/>
<protein>
    <recommendedName>
        <fullName evidence="5">Transmembrane protein</fullName>
    </recommendedName>
</protein>
<organism evidence="3 4">
    <name type="scientific">Serendipita indica (strain DSM 11827)</name>
    <name type="common">Root endophyte fungus</name>
    <name type="synonym">Piriformospora indica</name>
    <dbReference type="NCBI Taxonomy" id="1109443"/>
    <lineage>
        <taxon>Eukaryota</taxon>
        <taxon>Fungi</taxon>
        <taxon>Dikarya</taxon>
        <taxon>Basidiomycota</taxon>
        <taxon>Agaricomycotina</taxon>
        <taxon>Agaricomycetes</taxon>
        <taxon>Sebacinales</taxon>
        <taxon>Serendipitaceae</taxon>
        <taxon>Serendipita</taxon>
    </lineage>
</organism>
<dbReference type="HOGENOM" id="CLU_1289637_0_0_1"/>
<evidence type="ECO:0000256" key="2">
    <source>
        <dbReference type="SAM" id="Phobius"/>
    </source>
</evidence>
<name>G4U2Y9_SERID</name>
<evidence type="ECO:0008006" key="5">
    <source>
        <dbReference type="Google" id="ProtNLM"/>
    </source>
</evidence>
<evidence type="ECO:0000256" key="1">
    <source>
        <dbReference type="SAM" id="MobiDB-lite"/>
    </source>
</evidence>
<sequence length="195" mass="21284">MRLYERDPTLALRNELVKRGGGDGGTLTLSVYPTTRPSSAYNHGKPKPTVGGSFGGFLGLVIGLGLFAIITSTAAFFLYRRYKRNKNYPGGASGGGFGFGKGKGLFGKKKNKGWVQTHSYTEDDDDGIRLDPHQQARGGRPYEDPFNAESHDDLHPRQSSAQIDHGPEYHPVSTRGERAKSPPPFQGGTKFRESL</sequence>
<gene>
    <name evidence="3" type="ORF">PIIN_00651</name>
</gene>
<evidence type="ECO:0000313" key="4">
    <source>
        <dbReference type="Proteomes" id="UP000007148"/>
    </source>
</evidence>
<proteinExistence type="predicted"/>
<dbReference type="OrthoDB" id="3235702at2759"/>
<reference evidence="3 4" key="1">
    <citation type="journal article" date="2011" name="PLoS Pathog.">
        <title>Endophytic Life Strategies Decoded by Genome and Transcriptome Analyses of the Mutualistic Root Symbiont Piriformospora indica.</title>
        <authorList>
            <person name="Zuccaro A."/>
            <person name="Lahrmann U."/>
            <person name="Guldener U."/>
            <person name="Langen G."/>
            <person name="Pfiffi S."/>
            <person name="Biedenkopf D."/>
            <person name="Wong P."/>
            <person name="Samans B."/>
            <person name="Grimm C."/>
            <person name="Basiewicz M."/>
            <person name="Murat C."/>
            <person name="Martin F."/>
            <person name="Kogel K.H."/>
        </authorList>
    </citation>
    <scope>NUCLEOTIDE SEQUENCE [LARGE SCALE GENOMIC DNA]</scope>
    <source>
        <strain evidence="3 4">DSM 11827</strain>
    </source>
</reference>
<dbReference type="EMBL" id="CAFZ01001878">
    <property type="protein sequence ID" value="CCA77937.1"/>
    <property type="molecule type" value="Genomic_DNA"/>
</dbReference>
<accession>G4U2Y9</accession>
<comment type="caution">
    <text evidence="3">The sequence shown here is derived from an EMBL/GenBank/DDBJ whole genome shotgun (WGS) entry which is preliminary data.</text>
</comment>
<evidence type="ECO:0000313" key="3">
    <source>
        <dbReference type="EMBL" id="CCA77937.1"/>
    </source>
</evidence>
<feature type="region of interest" description="Disordered" evidence="1">
    <location>
        <begin position="118"/>
        <end position="195"/>
    </location>
</feature>
<keyword evidence="2" id="KW-0812">Transmembrane</keyword>